<feature type="active site" description="Charge relay system" evidence="8">
    <location>
        <position position="365"/>
    </location>
</feature>
<keyword evidence="4" id="KW-0531">Neurotransmitter degradation</keyword>
<dbReference type="AlphaFoldDB" id="A0A9J6FYX6"/>
<dbReference type="InterPro" id="IPR000997">
    <property type="entry name" value="Cholinesterase"/>
</dbReference>
<evidence type="ECO:0000256" key="7">
    <source>
        <dbReference type="ARBA" id="ARBA00048484"/>
    </source>
</evidence>
<dbReference type="SUPFAM" id="SSF53474">
    <property type="entry name" value="alpha/beta-Hydrolases"/>
    <property type="match status" value="1"/>
</dbReference>
<name>A0A9J6FYX6_HAELO</name>
<dbReference type="GO" id="GO:0005615">
    <property type="term" value="C:extracellular space"/>
    <property type="evidence" value="ECO:0007669"/>
    <property type="project" value="TreeGrafter"/>
</dbReference>
<dbReference type="GO" id="GO:0019695">
    <property type="term" value="P:choline metabolic process"/>
    <property type="evidence" value="ECO:0007669"/>
    <property type="project" value="TreeGrafter"/>
</dbReference>
<dbReference type="GO" id="GO:0005886">
    <property type="term" value="C:plasma membrane"/>
    <property type="evidence" value="ECO:0007669"/>
    <property type="project" value="TreeGrafter"/>
</dbReference>
<keyword evidence="9" id="KW-0732">Signal</keyword>
<dbReference type="PANTHER" id="PTHR43918:SF4">
    <property type="entry name" value="CARBOXYLIC ESTER HYDROLASE"/>
    <property type="match status" value="1"/>
</dbReference>
<dbReference type="InterPro" id="IPR019826">
    <property type="entry name" value="Carboxylesterase_B_AS"/>
</dbReference>
<sequence>MSPRLHPSWLLHVRLVVFLTASVLITQRISSEPLVGEAGPVVRIEDGLIAGKYVRIGRKSVGAFLGIPYARAPVASLRFKKPQELKPWTGTLNATAMPKPCWQLPLRFLPNVTLDYTGLSSEDCLYLNVWNPATTWSLRSGKRQKSRPVVVFIHGGAFQWGDSALFLYNPSNFVALSDVVFVTFNYRVSILGFLSSKEAGLRGNVGLWDQNTVLKWVKKNIAQFGGDPQEVTLVGQSAGGISAAIHSVSPYSRGLFKRMVLQSGTPLSLILGGSFGNESKIIRTALELDCYDEQKTLEQQGGAVADCLRKVEVRKMFKTLDSFELTEQMYPPVENDDFVPGNILSADMWRHLAVKDILIGSTANEGTVFFRFMMDAVPLFGKLLFTDYRSMASLVVSEMFNMEIDDAKALVKAYFSDPIREYTNDEVVQLITKMIGDGVFTCPTFFFGEIAAAQGVNVYRYFFNYRATHSFWPKWMGVAHGDDIPYTMGSLNFFKDGKQLAERFGRSAVQFSERLHYTANEESFMKNVVKILSSFAKTG</sequence>
<comment type="catalytic activity">
    <reaction evidence="7">
        <text>acetylcholine + H2O = choline + acetate + H(+)</text>
        <dbReference type="Rhea" id="RHEA:17561"/>
        <dbReference type="ChEBI" id="CHEBI:15354"/>
        <dbReference type="ChEBI" id="CHEBI:15355"/>
        <dbReference type="ChEBI" id="CHEBI:15377"/>
        <dbReference type="ChEBI" id="CHEBI:15378"/>
        <dbReference type="ChEBI" id="CHEBI:30089"/>
        <dbReference type="EC" id="3.1.1.7"/>
    </reaction>
</comment>
<evidence type="ECO:0000313" key="11">
    <source>
        <dbReference type="EMBL" id="KAH9368402.1"/>
    </source>
</evidence>
<dbReference type="PROSITE" id="PS00122">
    <property type="entry name" value="CARBOXYLESTERASE_B_1"/>
    <property type="match status" value="1"/>
</dbReference>
<dbReference type="InterPro" id="IPR029058">
    <property type="entry name" value="AB_hydrolase_fold"/>
</dbReference>
<dbReference type="PANTHER" id="PTHR43918">
    <property type="entry name" value="ACETYLCHOLINESTERASE"/>
    <property type="match status" value="1"/>
</dbReference>
<dbReference type="EMBL" id="JABSTR010000004">
    <property type="protein sequence ID" value="KAH9368402.1"/>
    <property type="molecule type" value="Genomic_DNA"/>
</dbReference>
<accession>A0A9J6FYX6</accession>
<dbReference type="Proteomes" id="UP000821853">
    <property type="component" value="Chromosome 2"/>
</dbReference>
<feature type="active site" description="Charge relay system" evidence="8">
    <location>
        <position position="480"/>
    </location>
</feature>
<dbReference type="PROSITE" id="PS00941">
    <property type="entry name" value="CARBOXYLESTERASE_B_2"/>
    <property type="match status" value="1"/>
</dbReference>
<evidence type="ECO:0000256" key="5">
    <source>
        <dbReference type="ARBA" id="ARBA00023157"/>
    </source>
</evidence>
<gene>
    <name evidence="11" type="ORF">HPB48_012668</name>
</gene>
<proteinExistence type="inferred from homology"/>
<dbReference type="InterPro" id="IPR050654">
    <property type="entry name" value="AChE-related_enzymes"/>
</dbReference>
<feature type="signal peptide" evidence="9">
    <location>
        <begin position="1"/>
        <end position="31"/>
    </location>
</feature>
<dbReference type="OrthoDB" id="6480817at2759"/>
<evidence type="ECO:0000256" key="3">
    <source>
        <dbReference type="ARBA" id="ARBA00022801"/>
    </source>
</evidence>
<dbReference type="Gene3D" id="3.40.50.1820">
    <property type="entry name" value="alpha/beta hydrolase"/>
    <property type="match status" value="1"/>
</dbReference>
<evidence type="ECO:0000256" key="4">
    <source>
        <dbReference type="ARBA" id="ARBA00022867"/>
    </source>
</evidence>
<evidence type="ECO:0000313" key="12">
    <source>
        <dbReference type="Proteomes" id="UP000821853"/>
    </source>
</evidence>
<evidence type="ECO:0000256" key="1">
    <source>
        <dbReference type="ARBA" id="ARBA00005964"/>
    </source>
</evidence>
<dbReference type="PRINTS" id="PR00878">
    <property type="entry name" value="CHOLNESTRASE"/>
</dbReference>
<dbReference type="VEuPathDB" id="VectorBase:HLOH_042616"/>
<dbReference type="InterPro" id="IPR002018">
    <property type="entry name" value="CarbesteraseB"/>
</dbReference>
<evidence type="ECO:0000256" key="9">
    <source>
        <dbReference type="RuleBase" id="RU361235"/>
    </source>
</evidence>
<dbReference type="GO" id="GO:0006581">
    <property type="term" value="P:acetylcholine catabolic process"/>
    <property type="evidence" value="ECO:0007669"/>
    <property type="project" value="TreeGrafter"/>
</dbReference>
<keyword evidence="6" id="KW-0325">Glycoprotein</keyword>
<dbReference type="Pfam" id="PF00135">
    <property type="entry name" value="COesterase"/>
    <property type="match status" value="1"/>
</dbReference>
<comment type="caution">
    <text evidence="11">The sequence shown here is derived from an EMBL/GenBank/DDBJ whole genome shotgun (WGS) entry which is preliminary data.</text>
</comment>
<reference evidence="11 12" key="1">
    <citation type="journal article" date="2020" name="Cell">
        <title>Large-Scale Comparative Analyses of Tick Genomes Elucidate Their Genetic Diversity and Vector Capacities.</title>
        <authorList>
            <consortium name="Tick Genome and Microbiome Consortium (TIGMIC)"/>
            <person name="Jia N."/>
            <person name="Wang J."/>
            <person name="Shi W."/>
            <person name="Du L."/>
            <person name="Sun Y."/>
            <person name="Zhan W."/>
            <person name="Jiang J.F."/>
            <person name="Wang Q."/>
            <person name="Zhang B."/>
            <person name="Ji P."/>
            <person name="Bell-Sakyi L."/>
            <person name="Cui X.M."/>
            <person name="Yuan T.T."/>
            <person name="Jiang B.G."/>
            <person name="Yang W.F."/>
            <person name="Lam T.T."/>
            <person name="Chang Q.C."/>
            <person name="Ding S.J."/>
            <person name="Wang X.J."/>
            <person name="Zhu J.G."/>
            <person name="Ruan X.D."/>
            <person name="Zhao L."/>
            <person name="Wei J.T."/>
            <person name="Ye R.Z."/>
            <person name="Que T.C."/>
            <person name="Du C.H."/>
            <person name="Zhou Y.H."/>
            <person name="Cheng J.X."/>
            <person name="Dai P.F."/>
            <person name="Guo W.B."/>
            <person name="Han X.H."/>
            <person name="Huang E.J."/>
            <person name="Li L.F."/>
            <person name="Wei W."/>
            <person name="Gao Y.C."/>
            <person name="Liu J.Z."/>
            <person name="Shao H.Z."/>
            <person name="Wang X."/>
            <person name="Wang C.C."/>
            <person name="Yang T.C."/>
            <person name="Huo Q.B."/>
            <person name="Li W."/>
            <person name="Chen H.Y."/>
            <person name="Chen S.E."/>
            <person name="Zhou L.G."/>
            <person name="Ni X.B."/>
            <person name="Tian J.H."/>
            <person name="Sheng Y."/>
            <person name="Liu T."/>
            <person name="Pan Y.S."/>
            <person name="Xia L.Y."/>
            <person name="Li J."/>
            <person name="Zhao F."/>
            <person name="Cao W.C."/>
        </authorList>
    </citation>
    <scope>NUCLEOTIDE SEQUENCE [LARGE SCALE GENOMIC DNA]</scope>
    <source>
        <strain evidence="11">HaeL-2018</strain>
    </source>
</reference>
<keyword evidence="12" id="KW-1185">Reference proteome</keyword>
<organism evidence="11 12">
    <name type="scientific">Haemaphysalis longicornis</name>
    <name type="common">Bush tick</name>
    <dbReference type="NCBI Taxonomy" id="44386"/>
    <lineage>
        <taxon>Eukaryota</taxon>
        <taxon>Metazoa</taxon>
        <taxon>Ecdysozoa</taxon>
        <taxon>Arthropoda</taxon>
        <taxon>Chelicerata</taxon>
        <taxon>Arachnida</taxon>
        <taxon>Acari</taxon>
        <taxon>Parasitiformes</taxon>
        <taxon>Ixodida</taxon>
        <taxon>Ixodoidea</taxon>
        <taxon>Ixodidae</taxon>
        <taxon>Haemaphysalinae</taxon>
        <taxon>Haemaphysalis</taxon>
    </lineage>
</organism>
<dbReference type="GO" id="GO:0003990">
    <property type="term" value="F:acetylcholinesterase activity"/>
    <property type="evidence" value="ECO:0007669"/>
    <property type="project" value="UniProtKB-EC"/>
</dbReference>
<evidence type="ECO:0000259" key="10">
    <source>
        <dbReference type="Pfam" id="PF00135"/>
    </source>
</evidence>
<protein>
    <recommendedName>
        <fullName evidence="9">Carboxylic ester hydrolase</fullName>
        <ecNumber evidence="9">3.1.1.-</ecNumber>
    </recommendedName>
</protein>
<dbReference type="EC" id="3.1.1.-" evidence="9"/>
<feature type="active site" description="Acyl-ester intermediate" evidence="8">
    <location>
        <position position="237"/>
    </location>
</feature>
<keyword evidence="3 9" id="KW-0378">Hydrolase</keyword>
<evidence type="ECO:0000256" key="6">
    <source>
        <dbReference type="ARBA" id="ARBA00023180"/>
    </source>
</evidence>
<comment type="similarity">
    <text evidence="1 9">Belongs to the type-B carboxylesterase/lipase family.</text>
</comment>
<dbReference type="InterPro" id="IPR019819">
    <property type="entry name" value="Carboxylesterase_B_CS"/>
</dbReference>
<evidence type="ECO:0000256" key="2">
    <source>
        <dbReference type="ARBA" id="ARBA00022487"/>
    </source>
</evidence>
<dbReference type="OMA" id="YPPVEND"/>
<keyword evidence="5" id="KW-1015">Disulfide bond</keyword>
<feature type="chain" id="PRO_5039963286" description="Carboxylic ester hydrolase" evidence="9">
    <location>
        <begin position="32"/>
        <end position="539"/>
    </location>
</feature>
<keyword evidence="2" id="KW-0719">Serine esterase</keyword>
<evidence type="ECO:0000256" key="8">
    <source>
        <dbReference type="PIRSR" id="PIRSR600997-1"/>
    </source>
</evidence>
<feature type="domain" description="Carboxylesterase type B" evidence="10">
    <location>
        <begin position="40"/>
        <end position="539"/>
    </location>
</feature>